<dbReference type="InterPro" id="IPR006091">
    <property type="entry name" value="Acyl-CoA_Oxase/DH_mid-dom"/>
</dbReference>
<keyword evidence="5" id="KW-0560">Oxidoreductase</keyword>
<feature type="domain" description="Acetyl-CoA dehydrogenase-like C-terminal" evidence="9">
    <location>
        <begin position="467"/>
        <end position="580"/>
    </location>
</feature>
<evidence type="ECO:0000313" key="11">
    <source>
        <dbReference type="Proteomes" id="UP000405357"/>
    </source>
</evidence>
<comment type="caution">
    <text evidence="10">The sequence shown here is derived from an EMBL/GenBank/DDBJ whole genome shotgun (WGS) entry which is preliminary data.</text>
</comment>
<comment type="similarity">
    <text evidence="2">Belongs to the acyl-CoA dehydrogenase family.</text>
</comment>
<evidence type="ECO:0000256" key="3">
    <source>
        <dbReference type="ARBA" id="ARBA00022630"/>
    </source>
</evidence>
<evidence type="ECO:0000259" key="7">
    <source>
        <dbReference type="Pfam" id="PF02770"/>
    </source>
</evidence>
<dbReference type="PANTHER" id="PTHR42803:SF1">
    <property type="entry name" value="BROAD-SPECIFICITY LINEAR ACYL-COA DEHYDROGENASE FADE5"/>
    <property type="match status" value="1"/>
</dbReference>
<name>A0ABY6VPH9_9BURK</name>
<gene>
    <name evidence="10" type="ORF">PSO31014_00654</name>
</gene>
<dbReference type="Pfam" id="PF12806">
    <property type="entry name" value="Acyl-CoA_dh_C"/>
    <property type="match status" value="1"/>
</dbReference>
<accession>A0ABY6VPH9</accession>
<proteinExistence type="inferred from homology"/>
<dbReference type="Proteomes" id="UP000405357">
    <property type="component" value="Unassembled WGS sequence"/>
</dbReference>
<comment type="cofactor">
    <cofactor evidence="1">
        <name>FAD</name>
        <dbReference type="ChEBI" id="CHEBI:57692"/>
    </cofactor>
</comment>
<dbReference type="SUPFAM" id="SSF56645">
    <property type="entry name" value="Acyl-CoA dehydrogenase NM domain-like"/>
    <property type="match status" value="1"/>
</dbReference>
<dbReference type="InterPro" id="IPR009100">
    <property type="entry name" value="AcylCoA_DH/oxidase_NM_dom_sf"/>
</dbReference>
<dbReference type="Gene3D" id="1.10.540.10">
    <property type="entry name" value="Acyl-CoA dehydrogenase/oxidase, N-terminal domain"/>
    <property type="match status" value="1"/>
</dbReference>
<reference evidence="10 11" key="1">
    <citation type="submission" date="2019-08" db="EMBL/GenBank/DDBJ databases">
        <authorList>
            <person name="Peeters C."/>
        </authorList>
    </citation>
    <scope>NUCLEOTIDE SEQUENCE [LARGE SCALE GENOMIC DNA]</scope>
    <source>
        <strain evidence="10 11">LMG 31014</strain>
    </source>
</reference>
<dbReference type="SUPFAM" id="SSF47203">
    <property type="entry name" value="Acyl-CoA dehydrogenase C-terminal domain-like"/>
    <property type="match status" value="1"/>
</dbReference>
<dbReference type="Gene3D" id="1.20.140.10">
    <property type="entry name" value="Butyryl-CoA Dehydrogenase, subunit A, domain 3"/>
    <property type="match status" value="1"/>
</dbReference>
<dbReference type="InterPro" id="IPR052166">
    <property type="entry name" value="Diverse_Acyl-CoA_DH"/>
</dbReference>
<dbReference type="Pfam" id="PF02771">
    <property type="entry name" value="Acyl-CoA_dh_N"/>
    <property type="match status" value="1"/>
</dbReference>
<feature type="domain" description="Acyl-CoA dehydrogenase/oxidase N-terminal" evidence="8">
    <location>
        <begin position="36"/>
        <end position="156"/>
    </location>
</feature>
<dbReference type="InterPro" id="IPR037069">
    <property type="entry name" value="AcylCoA_DH/ox_N_sf"/>
</dbReference>
<evidence type="ECO:0000256" key="1">
    <source>
        <dbReference type="ARBA" id="ARBA00001974"/>
    </source>
</evidence>
<dbReference type="EMBL" id="CABPSG010000001">
    <property type="protein sequence ID" value="VVD71941.1"/>
    <property type="molecule type" value="Genomic_DNA"/>
</dbReference>
<sequence length="596" mass="63837">MSYAAPLKDMLFVMKELAGLDDVATLPGFEEANLETAQAVLEEAAKLCGDVLAPLNAQGDRNPSAWKDGSVSASPGFAQAFRQFAEGGWQGLQHPVAYDGQGLPKLISTPCVEMLNASNLSFALCPLLTDGAIEALLTAGSDTLKQTYVPKLVSGEWTGTMNLTEPQAGSDLALLRARAERQEDGNYRVFGTKIFITWGEHDMARNIVHLVLARTPDAPEGIKGISLFVVPKFLVCADGSLGERNDVDCVSIEHKLGIKASPTAVLQFGDHGGAIGQLVGEENRGLEYMFIMMNAARFGVGIQGIGVSDRAYQQAAAYAKERVQSRPVDGSARKSVTIIHHPDVRRMLASMRAATEAARALAYVAAAHSDIAHAHPDDLTRAQHKARYEFLVPIVKGWSTETSVDVTSLGLQVHGGMGYIEETGAAQLYRDARILPIYEGTTAIQANDLIGRKTLLDGGAAVRSVLRDVAATLAQIEQRDGLAFRSTQRYLKQGLRSLEAAVAFVLDNAKQSPNAVYSGGVAYLKLAGVVLGGWQMARALIVATDKLEEDPAFYGAKIATAQCYAEHILPQASALEAAIVCARENEGLLALSEDQF</sequence>
<protein>
    <submittedName>
        <fullName evidence="10">Acyl-CoA dehydrogenase</fullName>
    </submittedName>
</protein>
<dbReference type="InterPro" id="IPR025878">
    <property type="entry name" value="Acyl-CoA_dh-like_C_dom"/>
</dbReference>
<feature type="domain" description="Acyl-CoA oxidase/dehydrogenase middle" evidence="7">
    <location>
        <begin position="161"/>
        <end position="269"/>
    </location>
</feature>
<dbReference type="Pfam" id="PF00441">
    <property type="entry name" value="Acyl-CoA_dh_1"/>
    <property type="match status" value="1"/>
</dbReference>
<organism evidence="10 11">
    <name type="scientific">Pandoraea soli</name>
    <dbReference type="NCBI Taxonomy" id="2508293"/>
    <lineage>
        <taxon>Bacteria</taxon>
        <taxon>Pseudomonadati</taxon>
        <taxon>Pseudomonadota</taxon>
        <taxon>Betaproteobacteria</taxon>
        <taxon>Burkholderiales</taxon>
        <taxon>Burkholderiaceae</taxon>
        <taxon>Pandoraea</taxon>
    </lineage>
</organism>
<keyword evidence="11" id="KW-1185">Reference proteome</keyword>
<evidence type="ECO:0000259" key="8">
    <source>
        <dbReference type="Pfam" id="PF02771"/>
    </source>
</evidence>
<keyword evidence="4" id="KW-0274">FAD</keyword>
<dbReference type="InterPro" id="IPR046373">
    <property type="entry name" value="Acyl-CoA_Oxase/DH_mid-dom_sf"/>
</dbReference>
<dbReference type="RefSeq" id="WP_150550261.1">
    <property type="nucleotide sequence ID" value="NZ_CABPSG010000001.1"/>
</dbReference>
<dbReference type="InterPro" id="IPR009075">
    <property type="entry name" value="AcylCo_DH/oxidase_C"/>
</dbReference>
<dbReference type="InterPro" id="IPR013786">
    <property type="entry name" value="AcylCoA_DH/ox_N"/>
</dbReference>
<evidence type="ECO:0000256" key="5">
    <source>
        <dbReference type="ARBA" id="ARBA00023002"/>
    </source>
</evidence>
<evidence type="ECO:0000259" key="9">
    <source>
        <dbReference type="Pfam" id="PF12806"/>
    </source>
</evidence>
<evidence type="ECO:0000256" key="2">
    <source>
        <dbReference type="ARBA" id="ARBA00009347"/>
    </source>
</evidence>
<evidence type="ECO:0000313" key="10">
    <source>
        <dbReference type="EMBL" id="VVD71941.1"/>
    </source>
</evidence>
<dbReference type="Pfam" id="PF02770">
    <property type="entry name" value="Acyl-CoA_dh_M"/>
    <property type="match status" value="1"/>
</dbReference>
<dbReference type="Gene3D" id="2.40.110.10">
    <property type="entry name" value="Butyryl-CoA Dehydrogenase, subunit A, domain 2"/>
    <property type="match status" value="1"/>
</dbReference>
<feature type="domain" description="Acyl-CoA dehydrogenase/oxidase C-terminal" evidence="6">
    <location>
        <begin position="283"/>
        <end position="449"/>
    </location>
</feature>
<keyword evidence="3" id="KW-0285">Flavoprotein</keyword>
<dbReference type="InterPro" id="IPR036250">
    <property type="entry name" value="AcylCo_DH-like_C"/>
</dbReference>
<evidence type="ECO:0000259" key="6">
    <source>
        <dbReference type="Pfam" id="PF00441"/>
    </source>
</evidence>
<dbReference type="PANTHER" id="PTHR42803">
    <property type="entry name" value="ACYL-COA DEHYDROGENASE"/>
    <property type="match status" value="1"/>
</dbReference>
<evidence type="ECO:0000256" key="4">
    <source>
        <dbReference type="ARBA" id="ARBA00022827"/>
    </source>
</evidence>